<accession>A0A1M5KPU4</accession>
<evidence type="ECO:0000313" key="3">
    <source>
        <dbReference type="Proteomes" id="UP000184020"/>
    </source>
</evidence>
<evidence type="ECO:0008006" key="4">
    <source>
        <dbReference type="Google" id="ProtNLM"/>
    </source>
</evidence>
<feature type="chain" id="PRO_5013223112" description="Lipoprotein" evidence="1">
    <location>
        <begin position="22"/>
        <end position="125"/>
    </location>
</feature>
<keyword evidence="1" id="KW-0732">Signal</keyword>
<feature type="signal peptide" evidence="1">
    <location>
        <begin position="1"/>
        <end position="21"/>
    </location>
</feature>
<dbReference type="RefSeq" id="WP_073019252.1">
    <property type="nucleotide sequence ID" value="NZ_FQWF01000007.1"/>
</dbReference>
<dbReference type="OrthoDB" id="5526158at2"/>
<dbReference type="AlphaFoldDB" id="A0A1M5KPU4"/>
<proteinExistence type="predicted"/>
<keyword evidence="3" id="KW-1185">Reference proteome</keyword>
<reference evidence="3" key="1">
    <citation type="submission" date="2016-11" db="EMBL/GenBank/DDBJ databases">
        <authorList>
            <person name="Varghese N."/>
            <person name="Submissions S."/>
        </authorList>
    </citation>
    <scope>NUCLEOTIDE SEQUENCE [LARGE SCALE GENOMIC DNA]</scope>
    <source>
        <strain evidence="3">DSM 17659</strain>
    </source>
</reference>
<evidence type="ECO:0000313" key="2">
    <source>
        <dbReference type="EMBL" id="SHG54788.1"/>
    </source>
</evidence>
<protein>
    <recommendedName>
        <fullName evidence="4">Lipoprotein</fullName>
    </recommendedName>
</protein>
<dbReference type="EMBL" id="FQWF01000007">
    <property type="protein sequence ID" value="SHG54788.1"/>
    <property type="molecule type" value="Genomic_DNA"/>
</dbReference>
<name>A0A1M5KPU4_9FLAO</name>
<evidence type="ECO:0000256" key="1">
    <source>
        <dbReference type="SAM" id="SignalP"/>
    </source>
</evidence>
<gene>
    <name evidence="2" type="ORF">SAMN05444372_10742</name>
</gene>
<dbReference type="Proteomes" id="UP000184020">
    <property type="component" value="Unassembled WGS sequence"/>
</dbReference>
<organism evidence="2 3">
    <name type="scientific">Flavobacterium micromati</name>
    <dbReference type="NCBI Taxonomy" id="229205"/>
    <lineage>
        <taxon>Bacteria</taxon>
        <taxon>Pseudomonadati</taxon>
        <taxon>Bacteroidota</taxon>
        <taxon>Flavobacteriia</taxon>
        <taxon>Flavobacteriales</taxon>
        <taxon>Flavobacteriaceae</taxon>
        <taxon>Flavobacterium</taxon>
    </lineage>
</organism>
<sequence length="125" mass="13859">MKTKILLLLCSFLLLSMQCDDNDPDIPEFTLEQKNKEIIDYINSFSCSETAGCGFIGFGSKPCGGPRTYLLFSNGVDIVKLKQMVATYNEMDQENNIKTGAISDCMMRLPPTEVKCVNGVCTIIK</sequence>
<dbReference type="STRING" id="229205.SAMN05444372_10742"/>